<evidence type="ECO:0000313" key="1">
    <source>
        <dbReference type="EMBL" id="ABY23042.1"/>
    </source>
</evidence>
<dbReference type="Proteomes" id="UP000002007">
    <property type="component" value="Chromosome"/>
</dbReference>
<dbReference type="EMBL" id="CP000910">
    <property type="protein sequence ID" value="ABY23042.1"/>
    <property type="molecule type" value="Genomic_DNA"/>
</dbReference>
<keyword evidence="2" id="KW-1185">Reference proteome</keyword>
<dbReference type="AlphaFoldDB" id="A9WPS1"/>
<protein>
    <submittedName>
        <fullName evidence="1">Uncharacterized protein</fullName>
    </submittedName>
</protein>
<organism evidence="1 2">
    <name type="scientific">Renibacterium salmoninarum (strain ATCC 33209 / DSM 20767 / JCM 11484 / NBRC 15589 / NCIMB 2235)</name>
    <dbReference type="NCBI Taxonomy" id="288705"/>
    <lineage>
        <taxon>Bacteria</taxon>
        <taxon>Bacillati</taxon>
        <taxon>Actinomycetota</taxon>
        <taxon>Actinomycetes</taxon>
        <taxon>Micrococcales</taxon>
        <taxon>Micrococcaceae</taxon>
        <taxon>Renibacterium</taxon>
    </lineage>
</organism>
<name>A9WPS1_RENSM</name>
<dbReference type="STRING" id="288705.RSal33209_1305"/>
<sequence length="90" mass="9407">MSRAAERGIAIAELKQRLGSILIDFDLELPAEPGLVSSVYLVADETEPAQGSMVLANTITSTELADLLAQCLEAKAALLLLPAGLSSLNL</sequence>
<evidence type="ECO:0000313" key="2">
    <source>
        <dbReference type="Proteomes" id="UP000002007"/>
    </source>
</evidence>
<gene>
    <name evidence="1" type="ordered locus">RSal33209_1305</name>
</gene>
<dbReference type="RefSeq" id="WP_012244725.1">
    <property type="nucleotide sequence ID" value="NC_010168.1"/>
</dbReference>
<dbReference type="HOGENOM" id="CLU_2438652_0_0_11"/>
<dbReference type="KEGG" id="rsa:RSal33209_1305"/>
<accession>A9WPS1</accession>
<proteinExistence type="predicted"/>
<reference evidence="2" key="1">
    <citation type="journal article" date="2008" name="J. Bacteriol.">
        <title>Genome sequence of the fish pathogen Renibacterium salmoninarum suggests reductive evolution away from an environmental Arthrobacter ancestor.</title>
        <authorList>
            <person name="Wiens G.D."/>
            <person name="Rockey D.D."/>
            <person name="Wu Z."/>
            <person name="Chang J."/>
            <person name="Levy R."/>
            <person name="Crane S."/>
            <person name="Chen D.S."/>
            <person name="Capri G.R."/>
            <person name="Burnett J.R."/>
            <person name="Sudheesh P.S."/>
            <person name="Schipma M.J."/>
            <person name="Burd H."/>
            <person name="Bhattacharyya A."/>
            <person name="Rhodes L.D."/>
            <person name="Kaul R."/>
            <person name="Strom M.S."/>
        </authorList>
    </citation>
    <scope>NUCLEOTIDE SEQUENCE [LARGE SCALE GENOMIC DNA]</scope>
    <source>
        <strain evidence="2">ATCC 33209 / DSM 20767 / JCM 11484 / NBRC 15589 / NCIMB 2235</strain>
    </source>
</reference>